<dbReference type="KEGG" id="atz:M5E07_14740"/>
<keyword evidence="2" id="KW-1185">Reference proteome</keyword>
<reference evidence="1" key="1">
    <citation type="submission" date="2022-06" db="EMBL/GenBank/DDBJ databases">
        <title>Isolation, identification and characterization of iprodione-degrading strains in Lhasa, Tibet.</title>
        <authorList>
            <person name="Pan H."/>
        </authorList>
    </citation>
    <scope>NUCLEOTIDE SEQUENCE</scope>
    <source>
        <strain evidence="1">Y-23</strain>
    </source>
</reference>
<evidence type="ECO:0000313" key="1">
    <source>
        <dbReference type="EMBL" id="USE83012.1"/>
    </source>
</evidence>
<protein>
    <submittedName>
        <fullName evidence="1">Uncharacterized protein</fullName>
    </submittedName>
</protein>
<dbReference type="EMBL" id="CP098732">
    <property type="protein sequence ID" value="USE83012.1"/>
    <property type="molecule type" value="Genomic_DNA"/>
</dbReference>
<evidence type="ECO:0000313" key="2">
    <source>
        <dbReference type="Proteomes" id="UP001056716"/>
    </source>
</evidence>
<sequence length="59" mass="6792">MEQQDMQIGLATICIGLGQGIVTIIERVKYTNLMYKNSRFGGDFLLWFSQDFININFKA</sequence>
<dbReference type="AlphaFoldDB" id="A0AAE9LQS4"/>
<proteinExistence type="predicted"/>
<dbReference type="Proteomes" id="UP001056716">
    <property type="component" value="Chromosome"/>
</dbReference>
<organism evidence="1 2">
    <name type="scientific">Acinetobacter tibetensis</name>
    <dbReference type="NCBI Taxonomy" id="2943497"/>
    <lineage>
        <taxon>Bacteria</taxon>
        <taxon>Pseudomonadati</taxon>
        <taxon>Pseudomonadota</taxon>
        <taxon>Gammaproteobacteria</taxon>
        <taxon>Moraxellales</taxon>
        <taxon>Moraxellaceae</taxon>
        <taxon>Acinetobacter</taxon>
    </lineage>
</organism>
<name>A0AAE9LQS4_9GAMM</name>
<accession>A0AAE9LQS4</accession>
<gene>
    <name evidence="1" type="ORF">M5E07_14740</name>
</gene>